<evidence type="ECO:0000313" key="3">
    <source>
        <dbReference type="Proteomes" id="UP000625316"/>
    </source>
</evidence>
<evidence type="ECO:0000313" key="2">
    <source>
        <dbReference type="EMBL" id="MBE9030950.1"/>
    </source>
</evidence>
<keyword evidence="1" id="KW-1133">Transmembrane helix</keyword>
<protein>
    <submittedName>
        <fullName evidence="2">Uncharacterized protein</fullName>
    </submittedName>
</protein>
<proteinExistence type="predicted"/>
<dbReference type="Proteomes" id="UP000625316">
    <property type="component" value="Unassembled WGS sequence"/>
</dbReference>
<reference evidence="2" key="1">
    <citation type="submission" date="2020-10" db="EMBL/GenBank/DDBJ databases">
        <authorList>
            <person name="Castelo-Branco R."/>
            <person name="Eusebio N."/>
            <person name="Adriana R."/>
            <person name="Vieira A."/>
            <person name="Brugerolle De Fraissinette N."/>
            <person name="Rezende De Castro R."/>
            <person name="Schneider M.P."/>
            <person name="Vasconcelos V."/>
            <person name="Leao P.N."/>
        </authorList>
    </citation>
    <scope>NUCLEOTIDE SEQUENCE</scope>
    <source>
        <strain evidence="2">LEGE 11480</strain>
    </source>
</reference>
<organism evidence="2 3">
    <name type="scientific">Romeriopsis navalis LEGE 11480</name>
    <dbReference type="NCBI Taxonomy" id="2777977"/>
    <lineage>
        <taxon>Bacteria</taxon>
        <taxon>Bacillati</taxon>
        <taxon>Cyanobacteriota</taxon>
        <taxon>Cyanophyceae</taxon>
        <taxon>Leptolyngbyales</taxon>
        <taxon>Leptolyngbyaceae</taxon>
        <taxon>Romeriopsis</taxon>
        <taxon>Romeriopsis navalis</taxon>
    </lineage>
</organism>
<dbReference type="EMBL" id="JADEXQ010000048">
    <property type="protein sequence ID" value="MBE9030950.1"/>
    <property type="molecule type" value="Genomic_DNA"/>
</dbReference>
<sequence>MADVWAVDCSAYLSWLPVEVLLRSGMMRRNQRIVRLMLRIARVMAVGATVACVALPEAAIAEGRSLPARLNQPLPPLASTQVPEKPKKSLTLPLAISSNQSVEVLVVGAQPTQKLRIRAVAGSRQRLRLVWQLATQIKVGERRLKALPLPEMTATLDVQIIQVDRNGDIHSTIAYRDVGLTRGGRDVSPMTKKLLQQQLQPLEGLTGKYVVSTIGMLKSGEIVAPQSLSALQQSLIGQVFQSVSHLSVPLPTMPIGVGSQWQQTIPVEVNGITVSQKTTYELMALKDGIATIKSRFSQSAMDQQFKPGVKGFGDLQVKSLNSTGTGQMVWDIRTLMPSKSSIQMTSDIVSQPLAIAPGQVPPVIESRSAIQFQVTQPK</sequence>
<feature type="transmembrane region" description="Helical" evidence="1">
    <location>
        <begin position="36"/>
        <end position="56"/>
    </location>
</feature>
<keyword evidence="1" id="KW-0472">Membrane</keyword>
<comment type="caution">
    <text evidence="2">The sequence shown here is derived from an EMBL/GenBank/DDBJ whole genome shotgun (WGS) entry which is preliminary data.</text>
</comment>
<name>A0A928Z572_9CYAN</name>
<dbReference type="AlphaFoldDB" id="A0A928Z572"/>
<keyword evidence="1" id="KW-0812">Transmembrane</keyword>
<keyword evidence="3" id="KW-1185">Reference proteome</keyword>
<accession>A0A928Z572</accession>
<evidence type="ECO:0000256" key="1">
    <source>
        <dbReference type="SAM" id="Phobius"/>
    </source>
</evidence>
<gene>
    <name evidence="2" type="ORF">IQ266_14530</name>
</gene>